<dbReference type="EMBL" id="FNHL01000002">
    <property type="protein sequence ID" value="SDM53038.1"/>
    <property type="molecule type" value="Genomic_DNA"/>
</dbReference>
<protein>
    <submittedName>
        <fullName evidence="2">Branched-chain amino acid transport protein</fullName>
    </submittedName>
</protein>
<organism evidence="2 3">
    <name type="scientific">Halogranum gelatinilyticum</name>
    <dbReference type="NCBI Taxonomy" id="660521"/>
    <lineage>
        <taxon>Archaea</taxon>
        <taxon>Methanobacteriati</taxon>
        <taxon>Methanobacteriota</taxon>
        <taxon>Stenosarchaea group</taxon>
        <taxon>Halobacteria</taxon>
        <taxon>Halobacteriales</taxon>
        <taxon>Haloferacaceae</taxon>
    </lineage>
</organism>
<reference evidence="3" key="1">
    <citation type="submission" date="2016-10" db="EMBL/GenBank/DDBJ databases">
        <authorList>
            <person name="Varghese N."/>
            <person name="Submissions S."/>
        </authorList>
    </citation>
    <scope>NUCLEOTIDE SEQUENCE [LARGE SCALE GENOMIC DNA]</scope>
    <source>
        <strain evidence="3">CGMCC 1.10119</strain>
    </source>
</reference>
<dbReference type="Pfam" id="PF05437">
    <property type="entry name" value="AzlD"/>
    <property type="match status" value="1"/>
</dbReference>
<keyword evidence="1" id="KW-1133">Transmembrane helix</keyword>
<evidence type="ECO:0000313" key="2">
    <source>
        <dbReference type="EMBL" id="SDM53038.1"/>
    </source>
</evidence>
<dbReference type="InterPro" id="IPR008407">
    <property type="entry name" value="Brnchd-chn_aa_trnsp_AzlD"/>
</dbReference>
<sequence length="116" mass="12308">MTTSYGPATLWAVILALGVVTYAIRLSFIALFGRVDDIPEWVERALSYVPAAVLAALVVPALVTIEPSLVDTVADDRLVAGLVAAAVAWRTENVFATIAVGMLVLWAIRFGLPLVA</sequence>
<feature type="transmembrane region" description="Helical" evidence="1">
    <location>
        <begin position="45"/>
        <end position="65"/>
    </location>
</feature>
<keyword evidence="3" id="KW-1185">Reference proteome</keyword>
<dbReference type="STRING" id="660521.SAMN04487949_1976"/>
<gene>
    <name evidence="2" type="ORF">SAMN04487949_1976</name>
</gene>
<dbReference type="OrthoDB" id="187711at2157"/>
<proteinExistence type="predicted"/>
<evidence type="ECO:0000256" key="1">
    <source>
        <dbReference type="SAM" id="Phobius"/>
    </source>
</evidence>
<evidence type="ECO:0000313" key="3">
    <source>
        <dbReference type="Proteomes" id="UP000199451"/>
    </source>
</evidence>
<keyword evidence="1" id="KW-0812">Transmembrane</keyword>
<accession>A0A1G9TZI3</accession>
<name>A0A1G9TZI3_9EURY</name>
<dbReference type="RefSeq" id="WP_089697198.1">
    <property type="nucleotide sequence ID" value="NZ_FNHL01000002.1"/>
</dbReference>
<dbReference type="AlphaFoldDB" id="A0A1G9TZI3"/>
<feature type="transmembrane region" description="Helical" evidence="1">
    <location>
        <begin position="12"/>
        <end position="33"/>
    </location>
</feature>
<feature type="transmembrane region" description="Helical" evidence="1">
    <location>
        <begin position="94"/>
        <end position="112"/>
    </location>
</feature>
<dbReference type="Proteomes" id="UP000199451">
    <property type="component" value="Unassembled WGS sequence"/>
</dbReference>
<keyword evidence="1" id="KW-0472">Membrane</keyword>